<dbReference type="AlphaFoldDB" id="A0A3M7RF19"/>
<comment type="caution">
    <text evidence="1">The sequence shown here is derived from an EMBL/GenBank/DDBJ whole genome shotgun (WGS) entry which is preliminary data.</text>
</comment>
<dbReference type="Proteomes" id="UP000276133">
    <property type="component" value="Unassembled WGS sequence"/>
</dbReference>
<evidence type="ECO:0000313" key="2">
    <source>
        <dbReference type="Proteomes" id="UP000276133"/>
    </source>
</evidence>
<evidence type="ECO:0000313" key="1">
    <source>
        <dbReference type="EMBL" id="RNA21875.1"/>
    </source>
</evidence>
<reference evidence="1 2" key="1">
    <citation type="journal article" date="2018" name="Sci. Rep.">
        <title>Genomic signatures of local adaptation to the degree of environmental predictability in rotifers.</title>
        <authorList>
            <person name="Franch-Gras L."/>
            <person name="Hahn C."/>
            <person name="Garcia-Roger E.M."/>
            <person name="Carmona M.J."/>
            <person name="Serra M."/>
            <person name="Gomez A."/>
        </authorList>
    </citation>
    <scope>NUCLEOTIDE SEQUENCE [LARGE SCALE GENOMIC DNA]</scope>
    <source>
        <strain evidence="1">HYR1</strain>
    </source>
</reference>
<keyword evidence="2" id="KW-1185">Reference proteome</keyword>
<organism evidence="1 2">
    <name type="scientific">Brachionus plicatilis</name>
    <name type="common">Marine rotifer</name>
    <name type="synonym">Brachionus muelleri</name>
    <dbReference type="NCBI Taxonomy" id="10195"/>
    <lineage>
        <taxon>Eukaryota</taxon>
        <taxon>Metazoa</taxon>
        <taxon>Spiralia</taxon>
        <taxon>Gnathifera</taxon>
        <taxon>Rotifera</taxon>
        <taxon>Eurotatoria</taxon>
        <taxon>Monogononta</taxon>
        <taxon>Pseudotrocha</taxon>
        <taxon>Ploima</taxon>
        <taxon>Brachionidae</taxon>
        <taxon>Brachionus</taxon>
    </lineage>
</organism>
<accession>A0A3M7RF19</accession>
<dbReference type="EMBL" id="REGN01003570">
    <property type="protein sequence ID" value="RNA21875.1"/>
    <property type="molecule type" value="Genomic_DNA"/>
</dbReference>
<gene>
    <name evidence="1" type="ORF">BpHYR1_016363</name>
</gene>
<protein>
    <submittedName>
        <fullName evidence="1">Uncharacterized protein</fullName>
    </submittedName>
</protein>
<proteinExistence type="predicted"/>
<name>A0A3M7RF19_BRAPC</name>
<sequence length="96" mass="10825">MKYKKIKILKQKSIVFLISKNIDWLYFCKSYIEKFSQELQLILLNIRSANTVRPTLCIAHSLIGLTYFSGIPLSLAKKIKCSLAVNSGKIASVCGQ</sequence>